<keyword evidence="2" id="KW-1015">Disulfide bond</keyword>
<feature type="region of interest" description="Disordered" evidence="4">
    <location>
        <begin position="93"/>
        <end position="155"/>
    </location>
</feature>
<feature type="compositionally biased region" description="Polar residues" evidence="4">
    <location>
        <begin position="93"/>
        <end position="106"/>
    </location>
</feature>
<dbReference type="InterPro" id="IPR052444">
    <property type="entry name" value="Spz/Toll_ligand-like"/>
</dbReference>
<evidence type="ECO:0000256" key="3">
    <source>
        <dbReference type="ARBA" id="ARBA00023180"/>
    </source>
</evidence>
<organism evidence="6 7">
    <name type="scientific">Limulus polyphemus</name>
    <name type="common">Atlantic horseshoe crab</name>
    <dbReference type="NCBI Taxonomy" id="6850"/>
    <lineage>
        <taxon>Eukaryota</taxon>
        <taxon>Metazoa</taxon>
        <taxon>Ecdysozoa</taxon>
        <taxon>Arthropoda</taxon>
        <taxon>Chelicerata</taxon>
        <taxon>Merostomata</taxon>
        <taxon>Xiphosura</taxon>
        <taxon>Limulidae</taxon>
        <taxon>Limulus</taxon>
    </lineage>
</organism>
<dbReference type="InterPro" id="IPR029034">
    <property type="entry name" value="Cystine-knot_cytokine"/>
</dbReference>
<evidence type="ECO:0000256" key="4">
    <source>
        <dbReference type="SAM" id="MobiDB-lite"/>
    </source>
</evidence>
<keyword evidence="3" id="KW-0325">Glycoprotein</keyword>
<evidence type="ECO:0000256" key="2">
    <source>
        <dbReference type="ARBA" id="ARBA00023157"/>
    </source>
</evidence>
<feature type="region of interest" description="Disordered" evidence="4">
    <location>
        <begin position="1"/>
        <end position="65"/>
    </location>
</feature>
<keyword evidence="1" id="KW-0732">Signal</keyword>
<feature type="region of interest" description="Disordered" evidence="4">
    <location>
        <begin position="241"/>
        <end position="263"/>
    </location>
</feature>
<dbReference type="GeneID" id="106461308"/>
<feature type="compositionally biased region" description="Basic and acidic residues" evidence="4">
    <location>
        <begin position="127"/>
        <end position="141"/>
    </location>
</feature>
<reference evidence="7" key="1">
    <citation type="submission" date="2025-08" db="UniProtKB">
        <authorList>
            <consortium name="RefSeq"/>
        </authorList>
    </citation>
    <scope>IDENTIFICATION</scope>
    <source>
        <tissue evidence="7">Muscle</tissue>
    </source>
</reference>
<protein>
    <submittedName>
        <fullName evidence="7">Uncharacterized protein LOC106461308</fullName>
    </submittedName>
</protein>
<dbReference type="PANTHER" id="PTHR23199:SF12">
    <property type="entry name" value="NEUROTROPHIN 1-RELATED"/>
    <property type="match status" value="1"/>
</dbReference>
<dbReference type="InterPro" id="IPR032104">
    <property type="entry name" value="Spaetzle"/>
</dbReference>
<dbReference type="Gene3D" id="2.10.90.10">
    <property type="entry name" value="Cystine-knot cytokines"/>
    <property type="match status" value="1"/>
</dbReference>
<keyword evidence="6" id="KW-1185">Reference proteome</keyword>
<dbReference type="Pfam" id="PF16077">
    <property type="entry name" value="Spaetzle"/>
    <property type="match status" value="1"/>
</dbReference>
<evidence type="ECO:0000313" key="6">
    <source>
        <dbReference type="Proteomes" id="UP000694941"/>
    </source>
</evidence>
<dbReference type="Proteomes" id="UP000694941">
    <property type="component" value="Unplaced"/>
</dbReference>
<name>A0ABM1SZQ2_LIMPO</name>
<feature type="compositionally biased region" description="Basic and acidic residues" evidence="4">
    <location>
        <begin position="43"/>
        <end position="60"/>
    </location>
</feature>
<evidence type="ECO:0000256" key="1">
    <source>
        <dbReference type="ARBA" id="ARBA00022729"/>
    </source>
</evidence>
<evidence type="ECO:0000313" key="7">
    <source>
        <dbReference type="RefSeq" id="XP_022249108.1"/>
    </source>
</evidence>
<sequence>MPQDEYNENKPNYPYENQFDISPPTAREITGSYHSSQPVANHLKKEDAYHPSSLHSEEIPSLKQSLSTPLEYTRANNVDHTENLNSQEQFLSKHNQNRNPPLTSVYPSHRTLSERDQNQQVKLKNNRSNDEHNRAADHDNRPSLAINKEIIEPIQTENGDYSYQDYEENSKDHPHLSASSGPQYILQPQPAALIASPAFAQDPVSPLKSSYTPHSNIPKKTKSVPDVVTVPISPVNNKTVLSTSDDHSNANNGQKSFQTPHPVSNVANKQTYVDWTAKMDTYKYDMETWPECAKTSSMYCLDDSEYPSEVIRYAIDKERHVLNRLLAEIKHQSTPPFLDGLTEKDEKYIYEHHHYAPPNGTDYLTSLTNNQYKEDGYKNRGYICPSEIDYARPLRALNAFGQWKLILNLDTPYKDKTFTQTVLLEKCMSPGAPCSFLDDSYSSRCLQKYNYQRLLAWTYENGFHIDSFRLPVSCSCHVSSTATR</sequence>
<evidence type="ECO:0000259" key="5">
    <source>
        <dbReference type="Pfam" id="PF16077"/>
    </source>
</evidence>
<dbReference type="SUPFAM" id="SSF57501">
    <property type="entry name" value="Cystine-knot cytokines"/>
    <property type="match status" value="1"/>
</dbReference>
<proteinExistence type="predicted"/>
<dbReference type="RefSeq" id="XP_022249108.1">
    <property type="nucleotide sequence ID" value="XM_022393400.1"/>
</dbReference>
<dbReference type="PANTHER" id="PTHR23199">
    <property type="entry name" value="NEUROTROPHIN 1-RELATED"/>
    <property type="match status" value="1"/>
</dbReference>
<gene>
    <name evidence="7" type="primary">LOC106461308</name>
</gene>
<feature type="domain" description="Spaetzle" evidence="5">
    <location>
        <begin position="382"/>
        <end position="478"/>
    </location>
</feature>
<accession>A0ABM1SZQ2</accession>